<dbReference type="EMBL" id="JAUKTV010000006">
    <property type="protein sequence ID" value="KAK0736403.1"/>
    <property type="molecule type" value="Genomic_DNA"/>
</dbReference>
<dbReference type="InterPro" id="IPR035980">
    <property type="entry name" value="Ribosomal_bS6_sf"/>
</dbReference>
<keyword evidence="9" id="KW-1185">Reference proteome</keyword>
<dbReference type="InterPro" id="IPR000529">
    <property type="entry name" value="Ribosomal_bS6"/>
</dbReference>
<evidence type="ECO:0000256" key="5">
    <source>
        <dbReference type="ARBA" id="ARBA00023274"/>
    </source>
</evidence>
<comment type="caution">
    <text evidence="8">The sequence shown here is derived from an EMBL/GenBank/DDBJ whole genome shotgun (WGS) entry which is preliminary data.</text>
</comment>
<evidence type="ECO:0000313" key="8">
    <source>
        <dbReference type="EMBL" id="KAK0736403.1"/>
    </source>
</evidence>
<dbReference type="FunFam" id="3.30.70.60:FF:000007">
    <property type="entry name" value="37S ribosomal protein Mrp17"/>
    <property type="match status" value="1"/>
</dbReference>
<gene>
    <name evidence="8" type="ORF">B0T21DRAFT_366866</name>
</gene>
<comment type="function">
    <text evidence="7">Component of the mitochondrial ribosome (mitoribosome), a dedicated translation machinery responsible for the synthesis of mitochondrial genome-encoded proteins, including at least some of the essential transmembrane subunits of the mitochondrial respiratory chain. The mitoribosomes are attached to the mitochondrial inner membrane and translation products are cotranslationally integrated into the membrane.</text>
</comment>
<dbReference type="SUPFAM" id="SSF54995">
    <property type="entry name" value="Ribosomal protein S6"/>
    <property type="match status" value="1"/>
</dbReference>
<organism evidence="8 9">
    <name type="scientific">Apiosordaria backusii</name>
    <dbReference type="NCBI Taxonomy" id="314023"/>
    <lineage>
        <taxon>Eukaryota</taxon>
        <taxon>Fungi</taxon>
        <taxon>Dikarya</taxon>
        <taxon>Ascomycota</taxon>
        <taxon>Pezizomycotina</taxon>
        <taxon>Sordariomycetes</taxon>
        <taxon>Sordariomycetidae</taxon>
        <taxon>Sordariales</taxon>
        <taxon>Lasiosphaeriaceae</taxon>
        <taxon>Apiosordaria</taxon>
    </lineage>
</organism>
<dbReference type="AlphaFoldDB" id="A0AA40BLM6"/>
<sequence>MLYETIGIVRAGHLPEVKELVLTAGKIILQQGGVIRDIRNWGTFSLPQAISRGQQRHTKGHYFIMRYDCGIKANEQVRKTLALDVRVIRSANVKLGNGKLETLSRFGEIRWDKLEGEV</sequence>
<dbReference type="Gene3D" id="3.30.70.60">
    <property type="match status" value="1"/>
</dbReference>
<proteinExistence type="inferred from homology"/>
<dbReference type="GO" id="GO:0005763">
    <property type="term" value="C:mitochondrial small ribosomal subunit"/>
    <property type="evidence" value="ECO:0007669"/>
    <property type="project" value="TreeGrafter"/>
</dbReference>
<dbReference type="NCBIfam" id="TIGR00166">
    <property type="entry name" value="S6"/>
    <property type="match status" value="1"/>
</dbReference>
<dbReference type="GO" id="GO:0006412">
    <property type="term" value="P:translation"/>
    <property type="evidence" value="ECO:0007669"/>
    <property type="project" value="InterPro"/>
</dbReference>
<evidence type="ECO:0000256" key="2">
    <source>
        <dbReference type="ARBA" id="ARBA00009512"/>
    </source>
</evidence>
<dbReference type="InterPro" id="IPR014717">
    <property type="entry name" value="Transl_elong_EF1B/ribsomal_bS6"/>
</dbReference>
<protein>
    <recommendedName>
        <fullName evidence="6">Small ribosomal subunit protein bS6m</fullName>
    </recommendedName>
</protein>
<dbReference type="CDD" id="cd15465">
    <property type="entry name" value="bS6_mito"/>
    <property type="match status" value="1"/>
</dbReference>
<dbReference type="Pfam" id="PF01250">
    <property type="entry name" value="Ribosomal_S6"/>
    <property type="match status" value="1"/>
</dbReference>
<keyword evidence="5" id="KW-0687">Ribonucleoprotein</keyword>
<evidence type="ECO:0000313" key="9">
    <source>
        <dbReference type="Proteomes" id="UP001172159"/>
    </source>
</evidence>
<dbReference type="GO" id="GO:0070181">
    <property type="term" value="F:small ribosomal subunit rRNA binding"/>
    <property type="evidence" value="ECO:0007669"/>
    <property type="project" value="TreeGrafter"/>
</dbReference>
<accession>A0AA40BLM6</accession>
<evidence type="ECO:0000256" key="7">
    <source>
        <dbReference type="ARBA" id="ARBA00037226"/>
    </source>
</evidence>
<dbReference type="PANTHER" id="PTHR21011">
    <property type="entry name" value="MITOCHONDRIAL 28S RIBOSOMAL PROTEIN S6"/>
    <property type="match status" value="1"/>
</dbReference>
<name>A0AA40BLM6_9PEZI</name>
<comment type="subcellular location">
    <subcellularLocation>
        <location evidence="1">Mitochondrion</location>
    </subcellularLocation>
</comment>
<evidence type="ECO:0000256" key="4">
    <source>
        <dbReference type="ARBA" id="ARBA00023128"/>
    </source>
</evidence>
<comment type="similarity">
    <text evidence="2">Belongs to the bacterial ribosomal protein bS6 family.</text>
</comment>
<dbReference type="PANTHER" id="PTHR21011:SF1">
    <property type="entry name" value="SMALL RIBOSOMAL SUBUNIT PROTEIN BS6M"/>
    <property type="match status" value="1"/>
</dbReference>
<keyword evidence="4" id="KW-0496">Mitochondrion</keyword>
<evidence type="ECO:0000256" key="1">
    <source>
        <dbReference type="ARBA" id="ARBA00004173"/>
    </source>
</evidence>
<evidence type="ECO:0000256" key="6">
    <source>
        <dbReference type="ARBA" id="ARBA00035170"/>
    </source>
</evidence>
<dbReference type="GO" id="GO:0003735">
    <property type="term" value="F:structural constituent of ribosome"/>
    <property type="evidence" value="ECO:0007669"/>
    <property type="project" value="InterPro"/>
</dbReference>
<dbReference type="Proteomes" id="UP001172159">
    <property type="component" value="Unassembled WGS sequence"/>
</dbReference>
<evidence type="ECO:0000256" key="3">
    <source>
        <dbReference type="ARBA" id="ARBA00022980"/>
    </source>
</evidence>
<reference evidence="8" key="1">
    <citation type="submission" date="2023-06" db="EMBL/GenBank/DDBJ databases">
        <title>Genome-scale phylogeny and comparative genomics of the fungal order Sordariales.</title>
        <authorList>
            <consortium name="Lawrence Berkeley National Laboratory"/>
            <person name="Hensen N."/>
            <person name="Bonometti L."/>
            <person name="Westerberg I."/>
            <person name="Brannstrom I.O."/>
            <person name="Guillou S."/>
            <person name="Cros-Aarteil S."/>
            <person name="Calhoun S."/>
            <person name="Haridas S."/>
            <person name="Kuo A."/>
            <person name="Mondo S."/>
            <person name="Pangilinan J."/>
            <person name="Riley R."/>
            <person name="Labutti K."/>
            <person name="Andreopoulos B."/>
            <person name="Lipzen A."/>
            <person name="Chen C."/>
            <person name="Yanf M."/>
            <person name="Daum C."/>
            <person name="Ng V."/>
            <person name="Clum A."/>
            <person name="Steindorff A."/>
            <person name="Ohm R."/>
            <person name="Martin F."/>
            <person name="Silar P."/>
            <person name="Natvig D."/>
            <person name="Lalanne C."/>
            <person name="Gautier V."/>
            <person name="Ament-Velasquez S.L."/>
            <person name="Kruys A."/>
            <person name="Hutchinson M.I."/>
            <person name="Powell A.J."/>
            <person name="Barry K."/>
            <person name="Miller A.N."/>
            <person name="Grigoriev I.V."/>
            <person name="Debuchy R."/>
            <person name="Gladieux P."/>
            <person name="Thoren M.H."/>
            <person name="Johannesson H."/>
        </authorList>
    </citation>
    <scope>NUCLEOTIDE SEQUENCE</scope>
    <source>
        <strain evidence="8">CBS 540.89</strain>
    </source>
</reference>
<keyword evidence="3 8" id="KW-0689">Ribosomal protein</keyword>